<evidence type="ECO:0000256" key="1">
    <source>
        <dbReference type="SAM" id="MobiDB-lite"/>
    </source>
</evidence>
<organism evidence="2">
    <name type="scientific">marine sediment metagenome</name>
    <dbReference type="NCBI Taxonomy" id="412755"/>
    <lineage>
        <taxon>unclassified sequences</taxon>
        <taxon>metagenomes</taxon>
        <taxon>ecological metagenomes</taxon>
    </lineage>
</organism>
<sequence length="61" mass="7502">MKKNEIRKRLNGMKTAEWNERNTLLEEEKMKGEDNDWNEKNDEDEEIGENKNDFHEELYDK</sequence>
<proteinExistence type="predicted"/>
<accession>X0ZJ13</accession>
<comment type="caution">
    <text evidence="2">The sequence shown here is derived from an EMBL/GenBank/DDBJ whole genome shotgun (WGS) entry which is preliminary data.</text>
</comment>
<feature type="region of interest" description="Disordered" evidence="1">
    <location>
        <begin position="17"/>
        <end position="61"/>
    </location>
</feature>
<dbReference type="EMBL" id="BART01002359">
    <property type="protein sequence ID" value="GAG60348.1"/>
    <property type="molecule type" value="Genomic_DNA"/>
</dbReference>
<reference evidence="2" key="1">
    <citation type="journal article" date="2014" name="Front. Microbiol.">
        <title>High frequency of phylogenetically diverse reductive dehalogenase-homologous genes in deep subseafloor sedimentary metagenomes.</title>
        <authorList>
            <person name="Kawai M."/>
            <person name="Futagami T."/>
            <person name="Toyoda A."/>
            <person name="Takaki Y."/>
            <person name="Nishi S."/>
            <person name="Hori S."/>
            <person name="Arai W."/>
            <person name="Tsubouchi T."/>
            <person name="Morono Y."/>
            <person name="Uchiyama I."/>
            <person name="Ito T."/>
            <person name="Fujiyama A."/>
            <person name="Inagaki F."/>
            <person name="Takami H."/>
        </authorList>
    </citation>
    <scope>NUCLEOTIDE SEQUENCE</scope>
    <source>
        <strain evidence="2">Expedition CK06-06</strain>
    </source>
</reference>
<protein>
    <submittedName>
        <fullName evidence="2">Uncharacterized protein</fullName>
    </submittedName>
</protein>
<feature type="compositionally biased region" description="Basic and acidic residues" evidence="1">
    <location>
        <begin position="17"/>
        <end position="40"/>
    </location>
</feature>
<name>X0ZJ13_9ZZZZ</name>
<dbReference type="AlphaFoldDB" id="X0ZJ13"/>
<gene>
    <name evidence="2" type="ORF">S01H4_07270</name>
</gene>
<feature type="compositionally biased region" description="Basic and acidic residues" evidence="1">
    <location>
        <begin position="48"/>
        <end position="61"/>
    </location>
</feature>
<evidence type="ECO:0000313" key="2">
    <source>
        <dbReference type="EMBL" id="GAG60348.1"/>
    </source>
</evidence>